<dbReference type="GO" id="GO:0005179">
    <property type="term" value="F:hormone activity"/>
    <property type="evidence" value="ECO:0007669"/>
    <property type="project" value="InterPro"/>
</dbReference>
<dbReference type="WBParaSite" id="PSAMB.scaffold3714size17132.g22290.t1">
    <property type="protein sequence ID" value="PSAMB.scaffold3714size17132.g22290.t1"/>
    <property type="gene ID" value="PSAMB.scaffold3714size17132.g22290"/>
</dbReference>
<organism evidence="7 8">
    <name type="scientific">Plectus sambesii</name>
    <dbReference type="NCBI Taxonomy" id="2011161"/>
    <lineage>
        <taxon>Eukaryota</taxon>
        <taxon>Metazoa</taxon>
        <taxon>Ecdysozoa</taxon>
        <taxon>Nematoda</taxon>
        <taxon>Chromadorea</taxon>
        <taxon>Plectida</taxon>
        <taxon>Plectina</taxon>
        <taxon>Plectoidea</taxon>
        <taxon>Plectidae</taxon>
        <taxon>Plectus</taxon>
    </lineage>
</organism>
<dbReference type="Gene3D" id="2.10.90.10">
    <property type="entry name" value="Cystine-knot cytokines"/>
    <property type="match status" value="1"/>
</dbReference>
<dbReference type="InterPro" id="IPR001545">
    <property type="entry name" value="Gonadotropin_bsu"/>
</dbReference>
<dbReference type="GO" id="GO:0007186">
    <property type="term" value="P:G protein-coupled receptor signaling pathway"/>
    <property type="evidence" value="ECO:0007669"/>
    <property type="project" value="TreeGrafter"/>
</dbReference>
<proteinExistence type="inferred from homology"/>
<keyword evidence="3" id="KW-0964">Secreted</keyword>
<evidence type="ECO:0000256" key="4">
    <source>
        <dbReference type="ARBA" id="ARBA00023157"/>
    </source>
</evidence>
<evidence type="ECO:0000256" key="3">
    <source>
        <dbReference type="ARBA" id="ARBA00022525"/>
    </source>
</evidence>
<sequence>MIKIGQLLGTWMAIVAVASIAKGTPQNDDDVDLQQEFPLGCIVRDYKFVAVREDSNGLKCRGKVETKACFGSCETGEAGTHKFPQREQTSNICAHDRSSEQTVMLTTCDEGVDPAIKRYKVLKAETCKCQPCNADTMFCQSMAGKRAAPPDQSYESGEEGEVLASRQRVVRFLAKLFSTIEEKYDDNLN</sequence>
<dbReference type="SUPFAM" id="SSF57501">
    <property type="entry name" value="Cystine-knot cytokines"/>
    <property type="match status" value="1"/>
</dbReference>
<dbReference type="InterPro" id="IPR029034">
    <property type="entry name" value="Cystine-knot_cytokine"/>
</dbReference>
<dbReference type="Proteomes" id="UP000887566">
    <property type="component" value="Unplaced"/>
</dbReference>
<comment type="subcellular location">
    <subcellularLocation>
        <location evidence="1">Secreted</location>
    </subcellularLocation>
</comment>
<dbReference type="GO" id="GO:0005737">
    <property type="term" value="C:cytoplasm"/>
    <property type="evidence" value="ECO:0007669"/>
    <property type="project" value="TreeGrafter"/>
</dbReference>
<protein>
    <submittedName>
        <fullName evidence="8">Glycoprotein hormone subunit beta domain-containing protein</fullName>
    </submittedName>
</protein>
<dbReference type="GO" id="GO:0005615">
    <property type="term" value="C:extracellular space"/>
    <property type="evidence" value="ECO:0007669"/>
    <property type="project" value="TreeGrafter"/>
</dbReference>
<dbReference type="PANTHER" id="PTHR11515:SF13">
    <property type="entry name" value="GLYCOPROTEIN HORMONE BETA 5, ISOFORM A"/>
    <property type="match status" value="1"/>
</dbReference>
<dbReference type="InterPro" id="IPR006208">
    <property type="entry name" value="Glyco_hormone_CN"/>
</dbReference>
<keyword evidence="7" id="KW-1185">Reference proteome</keyword>
<accession>A0A914WDI3</accession>
<reference evidence="8" key="1">
    <citation type="submission" date="2022-11" db="UniProtKB">
        <authorList>
            <consortium name="WormBaseParasite"/>
        </authorList>
    </citation>
    <scope>IDENTIFICATION</scope>
</reference>
<evidence type="ECO:0000259" key="6">
    <source>
        <dbReference type="Pfam" id="PF00007"/>
    </source>
</evidence>
<name>A0A914WDI3_9BILA</name>
<keyword evidence="4" id="KW-1015">Disulfide bond</keyword>
<evidence type="ECO:0000256" key="2">
    <source>
        <dbReference type="ARBA" id="ARBA00006552"/>
    </source>
</evidence>
<feature type="signal peptide" evidence="5">
    <location>
        <begin position="1"/>
        <end position="23"/>
    </location>
</feature>
<evidence type="ECO:0000256" key="1">
    <source>
        <dbReference type="ARBA" id="ARBA00004613"/>
    </source>
</evidence>
<evidence type="ECO:0000256" key="5">
    <source>
        <dbReference type="SAM" id="SignalP"/>
    </source>
</evidence>
<evidence type="ECO:0000313" key="8">
    <source>
        <dbReference type="WBParaSite" id="PSAMB.scaffold3714size17132.g22290.t1"/>
    </source>
</evidence>
<keyword evidence="5" id="KW-0732">Signal</keyword>
<dbReference type="AlphaFoldDB" id="A0A914WDI3"/>
<feature type="domain" description="Glycoprotein hormone subunit beta" evidence="6">
    <location>
        <begin position="56"/>
        <end position="143"/>
    </location>
</feature>
<dbReference type="PANTHER" id="PTHR11515">
    <property type="entry name" value="GLYCOPROTEIN HORMONE BETA CHAIN"/>
    <property type="match status" value="1"/>
</dbReference>
<dbReference type="Pfam" id="PF00007">
    <property type="entry name" value="Cys_knot"/>
    <property type="match status" value="1"/>
</dbReference>
<evidence type="ECO:0000313" key="7">
    <source>
        <dbReference type="Proteomes" id="UP000887566"/>
    </source>
</evidence>
<comment type="similarity">
    <text evidence="2">Belongs to the glycoprotein hormones subunit beta family.</text>
</comment>
<feature type="chain" id="PRO_5036742389" evidence="5">
    <location>
        <begin position="24"/>
        <end position="189"/>
    </location>
</feature>